<dbReference type="EMBL" id="LIBO01000102">
    <property type="protein sequence ID" value="KRO62285.1"/>
    <property type="molecule type" value="Genomic_DNA"/>
</dbReference>
<dbReference type="Proteomes" id="UP000051269">
    <property type="component" value="Unassembled WGS sequence"/>
</dbReference>
<evidence type="ECO:0000256" key="3">
    <source>
        <dbReference type="ARBA" id="ARBA00017144"/>
    </source>
</evidence>
<protein>
    <recommendedName>
        <fullName evidence="3 12">Thymidylate kinase</fullName>
        <ecNumber evidence="2 12">2.7.4.9</ecNumber>
    </recommendedName>
    <alternativeName>
        <fullName evidence="9 12">dTMP kinase</fullName>
    </alternativeName>
</protein>
<dbReference type="HAMAP" id="MF_00165">
    <property type="entry name" value="Thymidylate_kinase"/>
    <property type="match status" value="1"/>
</dbReference>
<comment type="catalytic activity">
    <reaction evidence="10 12">
        <text>dTMP + ATP = dTDP + ADP</text>
        <dbReference type="Rhea" id="RHEA:13517"/>
        <dbReference type="ChEBI" id="CHEBI:30616"/>
        <dbReference type="ChEBI" id="CHEBI:58369"/>
        <dbReference type="ChEBI" id="CHEBI:63528"/>
        <dbReference type="ChEBI" id="CHEBI:456216"/>
        <dbReference type="EC" id="2.7.4.9"/>
    </reaction>
</comment>
<dbReference type="PANTHER" id="PTHR10344:SF4">
    <property type="entry name" value="UMP-CMP KINASE 2, MITOCHONDRIAL"/>
    <property type="match status" value="1"/>
</dbReference>
<dbReference type="SUPFAM" id="SSF52540">
    <property type="entry name" value="P-loop containing nucleoside triphosphate hydrolases"/>
    <property type="match status" value="1"/>
</dbReference>
<dbReference type="GO" id="GO:0006227">
    <property type="term" value="P:dUDP biosynthetic process"/>
    <property type="evidence" value="ECO:0007669"/>
    <property type="project" value="TreeGrafter"/>
</dbReference>
<evidence type="ECO:0000256" key="2">
    <source>
        <dbReference type="ARBA" id="ARBA00012980"/>
    </source>
</evidence>
<dbReference type="FunFam" id="3.40.50.300:FF:000225">
    <property type="entry name" value="Thymidylate kinase"/>
    <property type="match status" value="1"/>
</dbReference>
<comment type="similarity">
    <text evidence="1 12">Belongs to the thymidylate kinase family.</text>
</comment>
<sequence>MTSAGRFLTFEGCEGCGKSTQITSTLAWLRSSNLTVHEVREPGGTPVGESIRHLLKHDPVGQSMTAETELLLFAASRAELVRKLIHPALARGEWIIADRFHDSTTVFQGNARGLPMAEVNFINHFAIAQREPDLTLILDLDPAEARSRALRRPRPVGQKDRLEDLGLDFYQKVAQGYRDLAVREPKRIKLIDASGTREQTFAMIQKELRHAFPTLPR</sequence>
<dbReference type="CDD" id="cd01672">
    <property type="entry name" value="TMPK"/>
    <property type="match status" value="1"/>
</dbReference>
<evidence type="ECO:0000256" key="11">
    <source>
        <dbReference type="ARBA" id="ARBA00057735"/>
    </source>
</evidence>
<dbReference type="InterPro" id="IPR027417">
    <property type="entry name" value="P-loop_NTPase"/>
</dbReference>
<feature type="binding site" evidence="12">
    <location>
        <begin position="12"/>
        <end position="19"/>
    </location>
    <ligand>
        <name>ATP</name>
        <dbReference type="ChEBI" id="CHEBI:30616"/>
    </ligand>
</feature>
<dbReference type="GO" id="GO:0006233">
    <property type="term" value="P:dTDP biosynthetic process"/>
    <property type="evidence" value="ECO:0007669"/>
    <property type="project" value="InterPro"/>
</dbReference>
<proteinExistence type="inferred from homology"/>
<evidence type="ECO:0000256" key="4">
    <source>
        <dbReference type="ARBA" id="ARBA00022679"/>
    </source>
</evidence>
<feature type="domain" description="Thymidylate kinase-like" evidence="13">
    <location>
        <begin position="10"/>
        <end position="204"/>
    </location>
</feature>
<dbReference type="EC" id="2.7.4.9" evidence="2 12"/>
<evidence type="ECO:0000256" key="5">
    <source>
        <dbReference type="ARBA" id="ARBA00022727"/>
    </source>
</evidence>
<name>A0A0R2RPE1_9BACT</name>
<evidence type="ECO:0000256" key="12">
    <source>
        <dbReference type="HAMAP-Rule" id="MF_00165"/>
    </source>
</evidence>
<evidence type="ECO:0000313" key="14">
    <source>
        <dbReference type="EMBL" id="KRO62285.1"/>
    </source>
</evidence>
<organism evidence="14 15">
    <name type="scientific">Verrucomicrobia subdivision 6 bacterium BACL9 MAG-120507-bin52</name>
    <dbReference type="NCBI Taxonomy" id="1655590"/>
    <lineage>
        <taxon>Bacteria</taxon>
        <taxon>Pseudomonadati</taxon>
        <taxon>Verrucomicrobiota</taxon>
        <taxon>Verrucomicrobiia</taxon>
        <taxon>Verrucomicrobiales</taxon>
        <taxon>Verrucomicrobia subdivision 6</taxon>
    </lineage>
</organism>
<dbReference type="AlphaFoldDB" id="A0A0R2RPE1"/>
<keyword evidence="4 12" id="KW-0808">Transferase</keyword>
<dbReference type="Pfam" id="PF02223">
    <property type="entry name" value="Thymidylate_kin"/>
    <property type="match status" value="1"/>
</dbReference>
<evidence type="ECO:0000256" key="10">
    <source>
        <dbReference type="ARBA" id="ARBA00048743"/>
    </source>
</evidence>
<evidence type="ECO:0000256" key="1">
    <source>
        <dbReference type="ARBA" id="ARBA00009776"/>
    </source>
</evidence>
<dbReference type="InterPro" id="IPR039430">
    <property type="entry name" value="Thymidylate_kin-like_dom"/>
</dbReference>
<dbReference type="Gene3D" id="3.40.50.300">
    <property type="entry name" value="P-loop containing nucleotide triphosphate hydrolases"/>
    <property type="match status" value="1"/>
</dbReference>
<dbReference type="GO" id="GO:0005524">
    <property type="term" value="F:ATP binding"/>
    <property type="evidence" value="ECO:0007669"/>
    <property type="project" value="UniProtKB-UniRule"/>
</dbReference>
<keyword evidence="5 12" id="KW-0545">Nucleotide biosynthesis</keyword>
<keyword evidence="6 12" id="KW-0547">Nucleotide-binding</keyword>
<evidence type="ECO:0000256" key="7">
    <source>
        <dbReference type="ARBA" id="ARBA00022777"/>
    </source>
</evidence>
<evidence type="ECO:0000259" key="13">
    <source>
        <dbReference type="Pfam" id="PF02223"/>
    </source>
</evidence>
<dbReference type="PANTHER" id="PTHR10344">
    <property type="entry name" value="THYMIDYLATE KINASE"/>
    <property type="match status" value="1"/>
</dbReference>
<dbReference type="GO" id="GO:0004798">
    <property type="term" value="F:dTMP kinase activity"/>
    <property type="evidence" value="ECO:0007669"/>
    <property type="project" value="UniProtKB-UniRule"/>
</dbReference>
<evidence type="ECO:0000256" key="9">
    <source>
        <dbReference type="ARBA" id="ARBA00029962"/>
    </source>
</evidence>
<dbReference type="GO" id="GO:0005829">
    <property type="term" value="C:cytosol"/>
    <property type="evidence" value="ECO:0007669"/>
    <property type="project" value="TreeGrafter"/>
</dbReference>
<gene>
    <name evidence="12" type="primary">tmk</name>
    <name evidence="14" type="ORF">ABR82_01935</name>
</gene>
<keyword evidence="7 12" id="KW-0418">Kinase</keyword>
<keyword evidence="8 12" id="KW-0067">ATP-binding</keyword>
<dbReference type="GO" id="GO:0006235">
    <property type="term" value="P:dTTP biosynthetic process"/>
    <property type="evidence" value="ECO:0007669"/>
    <property type="project" value="UniProtKB-UniRule"/>
</dbReference>
<reference evidence="14 15" key="1">
    <citation type="submission" date="2015-10" db="EMBL/GenBank/DDBJ databases">
        <title>Metagenome-Assembled Genomes uncover a global brackish microbiome.</title>
        <authorList>
            <person name="Hugerth L.W."/>
            <person name="Larsson J."/>
            <person name="Alneberg J."/>
            <person name="Lindh M.V."/>
            <person name="Legrand C."/>
            <person name="Pinhassi J."/>
            <person name="Andersson A.F."/>
        </authorList>
    </citation>
    <scope>NUCLEOTIDE SEQUENCE [LARGE SCALE GENOMIC DNA]</scope>
    <source>
        <strain evidence="14">BACL18 MAG-120507-bin52</strain>
    </source>
</reference>
<evidence type="ECO:0000313" key="15">
    <source>
        <dbReference type="Proteomes" id="UP000051269"/>
    </source>
</evidence>
<accession>A0A0R2RPE1</accession>
<dbReference type="NCBIfam" id="TIGR00041">
    <property type="entry name" value="DTMP_kinase"/>
    <property type="match status" value="1"/>
</dbReference>
<comment type="function">
    <text evidence="11 12">Phosphorylation of dTMP to form dTDP in both de novo and salvage pathways of dTTP synthesis.</text>
</comment>
<evidence type="ECO:0000256" key="6">
    <source>
        <dbReference type="ARBA" id="ARBA00022741"/>
    </source>
</evidence>
<evidence type="ECO:0000256" key="8">
    <source>
        <dbReference type="ARBA" id="ARBA00022840"/>
    </source>
</evidence>
<dbReference type="InterPro" id="IPR018094">
    <property type="entry name" value="Thymidylate_kinase"/>
</dbReference>
<comment type="caution">
    <text evidence="14">The sequence shown here is derived from an EMBL/GenBank/DDBJ whole genome shotgun (WGS) entry which is preliminary data.</text>
</comment>